<keyword evidence="4 7" id="KW-0808">Transferase</keyword>
<feature type="transmembrane region" description="Helical" evidence="7">
    <location>
        <begin position="415"/>
        <end position="433"/>
    </location>
</feature>
<dbReference type="InterPro" id="IPR002060">
    <property type="entry name" value="Squ/phyt_synthse"/>
</dbReference>
<dbReference type="NCBIfam" id="TIGR01559">
    <property type="entry name" value="squal_synth"/>
    <property type="match status" value="1"/>
</dbReference>
<dbReference type="PROSITE" id="PS01044">
    <property type="entry name" value="SQUALEN_PHYTOEN_SYN_1"/>
    <property type="match status" value="1"/>
</dbReference>
<dbReference type="InterPro" id="IPR019845">
    <property type="entry name" value="Squalene/phytoene_synthase_CS"/>
</dbReference>
<keyword evidence="7" id="KW-0472">Membrane</keyword>
<dbReference type="PANTHER" id="PTHR11626:SF2">
    <property type="entry name" value="SQUALENE SYNTHASE"/>
    <property type="match status" value="1"/>
</dbReference>
<dbReference type="PANTHER" id="PTHR11626">
    <property type="entry name" value="FARNESYL-DIPHOSPHATE FARNESYLTRANSFERASE"/>
    <property type="match status" value="1"/>
</dbReference>
<evidence type="ECO:0000256" key="4">
    <source>
        <dbReference type="ARBA" id="ARBA00022679"/>
    </source>
</evidence>
<proteinExistence type="inferred from homology"/>
<evidence type="ECO:0000256" key="5">
    <source>
        <dbReference type="ARBA" id="ARBA00022723"/>
    </source>
</evidence>
<accession>A0ABP1FP95</accession>
<organism evidence="8 9">
    <name type="scientific">Coccomyxa viridis</name>
    <dbReference type="NCBI Taxonomy" id="1274662"/>
    <lineage>
        <taxon>Eukaryota</taxon>
        <taxon>Viridiplantae</taxon>
        <taxon>Chlorophyta</taxon>
        <taxon>core chlorophytes</taxon>
        <taxon>Trebouxiophyceae</taxon>
        <taxon>Trebouxiophyceae incertae sedis</taxon>
        <taxon>Coccomyxaceae</taxon>
        <taxon>Coccomyxa</taxon>
    </lineage>
</organism>
<comment type="catalytic activity">
    <reaction evidence="7">
        <text>2 (2E,6E)-farnesyl diphosphate + NADPH + H(+) = squalene + 2 diphosphate + NADP(+)</text>
        <dbReference type="Rhea" id="RHEA:32295"/>
        <dbReference type="ChEBI" id="CHEBI:15378"/>
        <dbReference type="ChEBI" id="CHEBI:15440"/>
        <dbReference type="ChEBI" id="CHEBI:33019"/>
        <dbReference type="ChEBI" id="CHEBI:57783"/>
        <dbReference type="ChEBI" id="CHEBI:58349"/>
        <dbReference type="ChEBI" id="CHEBI:175763"/>
        <dbReference type="EC" id="2.5.1.21"/>
    </reaction>
</comment>
<evidence type="ECO:0000313" key="8">
    <source>
        <dbReference type="EMBL" id="CAL5221798.1"/>
    </source>
</evidence>
<dbReference type="CDD" id="cd00683">
    <property type="entry name" value="Trans_IPPS_HH"/>
    <property type="match status" value="1"/>
</dbReference>
<keyword evidence="7" id="KW-0812">Transmembrane</keyword>
<dbReference type="InterPro" id="IPR008949">
    <property type="entry name" value="Isoprenoid_synthase_dom_sf"/>
</dbReference>
<dbReference type="Gene3D" id="1.10.600.10">
    <property type="entry name" value="Farnesyl Diphosphate Synthase"/>
    <property type="match status" value="1"/>
</dbReference>
<evidence type="ECO:0000256" key="3">
    <source>
        <dbReference type="ARBA" id="ARBA00012373"/>
    </source>
</evidence>
<dbReference type="Pfam" id="PF00494">
    <property type="entry name" value="SQS_PSY"/>
    <property type="match status" value="1"/>
</dbReference>
<gene>
    <name evidence="8" type="primary">g4053</name>
    <name evidence="8" type="ORF">VP750_LOCUS3457</name>
</gene>
<dbReference type="InterPro" id="IPR033904">
    <property type="entry name" value="Trans_IPPS_HH"/>
</dbReference>
<dbReference type="PROSITE" id="PS01045">
    <property type="entry name" value="SQUALEN_PHYTOEN_SYN_2"/>
    <property type="match status" value="1"/>
</dbReference>
<name>A0ABP1FP95_9CHLO</name>
<sequence length="435" mass="50033">MGKLREVLEHPDELVPLIQMAYLAKRAKVLPKDESLAFCYDMLNRVSRSFAVVIQRLPPELRDAVCVFYLVLRALDTVEDDMAIAVSIKLPVLRTFHEKIYDRKWSMECGQDAYVDLMKRYPMVTDAFLRLKPGYQKVIADITHRMGDGMADFIEKEVLTVRDYDLYCHYVAGLVGIGLCQLFASSQLESKEFYEMEDLANHMGLFLQKTNIIRDFLEDIDEEPAPRMFWPKEIWGKYAKKLEDFKAPENAQPAVGCLNELVADALQHAPYSLQYMAKLRNPDVFRFCAIPQVMAIGTLALCYNNHRVFTGVVKMRRGETAKYVQLLGNMGDLYRAFELFSGRLASQAAALEQKDEHAQITRERAVYLQRLCQKGLDQLPPSQQISRPSLIQTTARGLAFAGFAYQARGYVKETWQLYMLCAMLLLLFVYTIYKR</sequence>
<comment type="catalytic activity">
    <reaction evidence="7">
        <text>2 (2E,6E)-farnesyl diphosphate + NADH + H(+) = squalene + 2 diphosphate + NAD(+)</text>
        <dbReference type="Rhea" id="RHEA:32299"/>
        <dbReference type="ChEBI" id="CHEBI:15378"/>
        <dbReference type="ChEBI" id="CHEBI:15440"/>
        <dbReference type="ChEBI" id="CHEBI:33019"/>
        <dbReference type="ChEBI" id="CHEBI:57540"/>
        <dbReference type="ChEBI" id="CHEBI:57945"/>
        <dbReference type="ChEBI" id="CHEBI:175763"/>
        <dbReference type="EC" id="2.5.1.21"/>
    </reaction>
</comment>
<protein>
    <recommendedName>
        <fullName evidence="3 7">Squalene synthase</fullName>
        <ecNumber evidence="3 7">2.5.1.21</ecNumber>
    </recommendedName>
</protein>
<evidence type="ECO:0000256" key="1">
    <source>
        <dbReference type="ARBA" id="ARBA00001946"/>
    </source>
</evidence>
<evidence type="ECO:0000256" key="6">
    <source>
        <dbReference type="ARBA" id="ARBA00022842"/>
    </source>
</evidence>
<comment type="function">
    <text evidence="7">Catalyzes the condensation of 2 farnesyl pyrophosphate (FPP) moieties to form squalene.</text>
</comment>
<evidence type="ECO:0000313" key="9">
    <source>
        <dbReference type="Proteomes" id="UP001497392"/>
    </source>
</evidence>
<dbReference type="Proteomes" id="UP001497392">
    <property type="component" value="Unassembled WGS sequence"/>
</dbReference>
<dbReference type="SFLD" id="SFLDS00005">
    <property type="entry name" value="Isoprenoid_Synthase_Type_I"/>
    <property type="match status" value="1"/>
</dbReference>
<dbReference type="SUPFAM" id="SSF48576">
    <property type="entry name" value="Terpenoid synthases"/>
    <property type="match status" value="1"/>
</dbReference>
<dbReference type="InterPro" id="IPR006449">
    <property type="entry name" value="Squal_synth-like"/>
</dbReference>
<reference evidence="8 9" key="1">
    <citation type="submission" date="2024-06" db="EMBL/GenBank/DDBJ databases">
        <authorList>
            <person name="Kraege A."/>
            <person name="Thomma B."/>
        </authorList>
    </citation>
    <scope>NUCLEOTIDE SEQUENCE [LARGE SCALE GENOMIC DNA]</scope>
</reference>
<comment type="caution">
    <text evidence="8">The sequence shown here is derived from an EMBL/GenBank/DDBJ whole genome shotgun (WGS) entry which is preliminary data.</text>
</comment>
<comment type="cofactor">
    <cofactor evidence="1 7">
        <name>Mg(2+)</name>
        <dbReference type="ChEBI" id="CHEBI:18420"/>
    </cofactor>
</comment>
<comment type="similarity">
    <text evidence="2 7">Belongs to the phytoene/squalene synthase family.</text>
</comment>
<dbReference type="InterPro" id="IPR044844">
    <property type="entry name" value="Trans_IPPS_euk-type"/>
</dbReference>
<keyword evidence="9" id="KW-1185">Reference proteome</keyword>
<dbReference type="EMBL" id="CAXHTA020000005">
    <property type="protein sequence ID" value="CAL5221798.1"/>
    <property type="molecule type" value="Genomic_DNA"/>
</dbReference>
<evidence type="ECO:0000256" key="7">
    <source>
        <dbReference type="RuleBase" id="RU368088"/>
    </source>
</evidence>
<keyword evidence="5" id="KW-0479">Metal-binding</keyword>
<keyword evidence="7" id="KW-1133">Transmembrane helix</keyword>
<dbReference type="EC" id="2.5.1.21" evidence="3 7"/>
<dbReference type="SFLD" id="SFLDG01018">
    <property type="entry name" value="Squalene/Phytoene_Synthase_Lik"/>
    <property type="match status" value="1"/>
</dbReference>
<evidence type="ECO:0000256" key="2">
    <source>
        <dbReference type="ARBA" id="ARBA00006251"/>
    </source>
</evidence>
<keyword evidence="6" id="KW-0460">Magnesium</keyword>